<sequence>MSPPARSGEGGAGGRAAAASGRGGRRLGGLSLRSRLLLITTALLAVGLLVSGAVALATLRSHLVGRVDERLKPAAALLARLPPALLQPSPGADPQVPRVLPDMDVIGRIHIAYLGPDGTVLRHRSVPAPSPDGGPRLPPLDAGTVARLAGRPFEVPGQPGTADWRVVVMPREEGPPSPDQALPADGGVVVARRWTA</sequence>
<name>A0ABV8IER7_9ACTN</name>
<evidence type="ECO:0008006" key="5">
    <source>
        <dbReference type="Google" id="ProtNLM"/>
    </source>
</evidence>
<protein>
    <recommendedName>
        <fullName evidence="5">Two-component sensor histidine kinase</fullName>
    </recommendedName>
</protein>
<evidence type="ECO:0000313" key="4">
    <source>
        <dbReference type="Proteomes" id="UP001595850"/>
    </source>
</evidence>
<accession>A0ABV8IER7</accession>
<reference evidence="4" key="1">
    <citation type="journal article" date="2019" name="Int. J. Syst. Evol. Microbiol.">
        <title>The Global Catalogue of Microorganisms (GCM) 10K type strain sequencing project: providing services to taxonomists for standard genome sequencing and annotation.</title>
        <authorList>
            <consortium name="The Broad Institute Genomics Platform"/>
            <consortium name="The Broad Institute Genome Sequencing Center for Infectious Disease"/>
            <person name="Wu L."/>
            <person name="Ma J."/>
        </authorList>
    </citation>
    <scope>NUCLEOTIDE SEQUENCE [LARGE SCALE GENOMIC DNA]</scope>
    <source>
        <strain evidence="4">TBRC 4489</strain>
    </source>
</reference>
<dbReference type="EMBL" id="JBHSBM010000054">
    <property type="protein sequence ID" value="MFC4062718.1"/>
    <property type="molecule type" value="Genomic_DNA"/>
</dbReference>
<comment type="caution">
    <text evidence="3">The sequence shown here is derived from an EMBL/GenBank/DDBJ whole genome shotgun (WGS) entry which is preliminary data.</text>
</comment>
<proteinExistence type="predicted"/>
<evidence type="ECO:0000256" key="2">
    <source>
        <dbReference type="SAM" id="Phobius"/>
    </source>
</evidence>
<evidence type="ECO:0000256" key="1">
    <source>
        <dbReference type="SAM" id="MobiDB-lite"/>
    </source>
</evidence>
<organism evidence="3 4">
    <name type="scientific">Planomonospora corallina</name>
    <dbReference type="NCBI Taxonomy" id="1806052"/>
    <lineage>
        <taxon>Bacteria</taxon>
        <taxon>Bacillati</taxon>
        <taxon>Actinomycetota</taxon>
        <taxon>Actinomycetes</taxon>
        <taxon>Streptosporangiales</taxon>
        <taxon>Streptosporangiaceae</taxon>
        <taxon>Planomonospora</taxon>
    </lineage>
</organism>
<feature type="transmembrane region" description="Helical" evidence="2">
    <location>
        <begin position="36"/>
        <end position="59"/>
    </location>
</feature>
<keyword evidence="2" id="KW-0812">Transmembrane</keyword>
<dbReference type="Proteomes" id="UP001595850">
    <property type="component" value="Unassembled WGS sequence"/>
</dbReference>
<gene>
    <name evidence="3" type="ORF">ACFOWE_30850</name>
</gene>
<keyword evidence="2" id="KW-1133">Transmembrane helix</keyword>
<dbReference type="RefSeq" id="WP_377294085.1">
    <property type="nucleotide sequence ID" value="NZ_JBHSBM010000054.1"/>
</dbReference>
<feature type="region of interest" description="Disordered" evidence="1">
    <location>
        <begin position="1"/>
        <end position="23"/>
    </location>
</feature>
<evidence type="ECO:0000313" key="3">
    <source>
        <dbReference type="EMBL" id="MFC4062718.1"/>
    </source>
</evidence>
<keyword evidence="2" id="KW-0472">Membrane</keyword>
<keyword evidence="4" id="KW-1185">Reference proteome</keyword>